<accession>A0AA39PST1</accession>
<feature type="compositionally biased region" description="Basic and acidic residues" evidence="1">
    <location>
        <begin position="152"/>
        <end position="164"/>
    </location>
</feature>
<feature type="compositionally biased region" description="Basic residues" evidence="1">
    <location>
        <begin position="236"/>
        <end position="253"/>
    </location>
</feature>
<feature type="region of interest" description="Disordered" evidence="1">
    <location>
        <begin position="61"/>
        <end position="287"/>
    </location>
</feature>
<feature type="compositionally biased region" description="Basic and acidic residues" evidence="1">
    <location>
        <begin position="83"/>
        <end position="107"/>
    </location>
</feature>
<evidence type="ECO:0000313" key="2">
    <source>
        <dbReference type="EMBL" id="KAK0489892.1"/>
    </source>
</evidence>
<feature type="compositionally biased region" description="Low complexity" evidence="1">
    <location>
        <begin position="207"/>
        <end position="219"/>
    </location>
</feature>
<feature type="compositionally biased region" description="Basic residues" evidence="1">
    <location>
        <begin position="194"/>
        <end position="204"/>
    </location>
</feature>
<dbReference type="AlphaFoldDB" id="A0AA39PST1"/>
<dbReference type="Proteomes" id="UP001175228">
    <property type="component" value="Unassembled WGS sequence"/>
</dbReference>
<organism evidence="2 3">
    <name type="scientific">Armillaria luteobubalina</name>
    <dbReference type="NCBI Taxonomy" id="153913"/>
    <lineage>
        <taxon>Eukaryota</taxon>
        <taxon>Fungi</taxon>
        <taxon>Dikarya</taxon>
        <taxon>Basidiomycota</taxon>
        <taxon>Agaricomycotina</taxon>
        <taxon>Agaricomycetes</taxon>
        <taxon>Agaricomycetidae</taxon>
        <taxon>Agaricales</taxon>
        <taxon>Marasmiineae</taxon>
        <taxon>Physalacriaceae</taxon>
        <taxon>Armillaria</taxon>
    </lineage>
</organism>
<comment type="caution">
    <text evidence="2">The sequence shown here is derived from an EMBL/GenBank/DDBJ whole genome shotgun (WGS) entry which is preliminary data.</text>
</comment>
<protein>
    <submittedName>
        <fullName evidence="2">Uncharacterized protein</fullName>
    </submittedName>
</protein>
<gene>
    <name evidence="2" type="ORF">EDD18DRAFT_1417314</name>
</gene>
<feature type="compositionally biased region" description="Basic and acidic residues" evidence="1">
    <location>
        <begin position="172"/>
        <end position="186"/>
    </location>
</feature>
<evidence type="ECO:0000256" key="1">
    <source>
        <dbReference type="SAM" id="MobiDB-lite"/>
    </source>
</evidence>
<feature type="compositionally biased region" description="Basic and acidic residues" evidence="1">
    <location>
        <begin position="122"/>
        <end position="139"/>
    </location>
</feature>
<dbReference type="EMBL" id="JAUEPU010000035">
    <property type="protein sequence ID" value="KAK0489892.1"/>
    <property type="molecule type" value="Genomic_DNA"/>
</dbReference>
<name>A0AA39PST1_9AGAR</name>
<evidence type="ECO:0000313" key="3">
    <source>
        <dbReference type="Proteomes" id="UP001175228"/>
    </source>
</evidence>
<reference evidence="2" key="1">
    <citation type="submission" date="2023-06" db="EMBL/GenBank/DDBJ databases">
        <authorList>
            <consortium name="Lawrence Berkeley National Laboratory"/>
            <person name="Ahrendt S."/>
            <person name="Sahu N."/>
            <person name="Indic B."/>
            <person name="Wong-Bajracharya J."/>
            <person name="Merenyi Z."/>
            <person name="Ke H.-M."/>
            <person name="Monk M."/>
            <person name="Kocsube S."/>
            <person name="Drula E."/>
            <person name="Lipzen A."/>
            <person name="Balint B."/>
            <person name="Henrissat B."/>
            <person name="Andreopoulos B."/>
            <person name="Martin F.M."/>
            <person name="Harder C.B."/>
            <person name="Rigling D."/>
            <person name="Ford K.L."/>
            <person name="Foster G.D."/>
            <person name="Pangilinan J."/>
            <person name="Papanicolaou A."/>
            <person name="Barry K."/>
            <person name="LaButti K."/>
            <person name="Viragh M."/>
            <person name="Koriabine M."/>
            <person name="Yan M."/>
            <person name="Riley R."/>
            <person name="Champramary S."/>
            <person name="Plett K.L."/>
            <person name="Tsai I.J."/>
            <person name="Slot J."/>
            <person name="Sipos G."/>
            <person name="Plett J."/>
            <person name="Nagy L.G."/>
            <person name="Grigoriev I.V."/>
        </authorList>
    </citation>
    <scope>NUCLEOTIDE SEQUENCE</scope>
    <source>
        <strain evidence="2">HWK02</strain>
    </source>
</reference>
<keyword evidence="3" id="KW-1185">Reference proteome</keyword>
<sequence>MDAWVLIYVTSGCQAYGDCGCVWWDASLVNGQMVEEKVGRDGKPEGERIYIYMDEPLERRREKEERESLKMGPHQNSFILQSGERKRTNNTKQEKVAETKTRRDQSQRKRQRERLNSPPPANRERKAPQSRAEQNEHETAYANTNTNTTTERGVEQDLLMKREGGGGSVRRRNGDEDGKQGERNEKPPPPSPKPKTKGKGKGRGRANMNMNEEVTNNNNQAERTTHKTTHCPVNKEKRHRRASHPRKSPSSRRKGADSESANRFAKSTKGDTLNLEHSPRNDGPGSI</sequence>
<proteinExistence type="predicted"/>